<name>A0A7S4AF90_9STRA</name>
<dbReference type="Pfam" id="PF00849">
    <property type="entry name" value="PseudoU_synth_2"/>
    <property type="match status" value="1"/>
</dbReference>
<dbReference type="CDD" id="cd02869">
    <property type="entry name" value="PseudoU_synth_RluA_like"/>
    <property type="match status" value="1"/>
</dbReference>
<feature type="compositionally biased region" description="Low complexity" evidence="1">
    <location>
        <begin position="269"/>
        <end position="278"/>
    </location>
</feature>
<evidence type="ECO:0000256" key="1">
    <source>
        <dbReference type="SAM" id="MobiDB-lite"/>
    </source>
</evidence>
<dbReference type="PROSITE" id="PS01129">
    <property type="entry name" value="PSI_RLU"/>
    <property type="match status" value="1"/>
</dbReference>
<feature type="region of interest" description="Disordered" evidence="1">
    <location>
        <begin position="662"/>
        <end position="692"/>
    </location>
</feature>
<organism evidence="3">
    <name type="scientific">Pseudo-nitzschia australis</name>
    <dbReference type="NCBI Taxonomy" id="44445"/>
    <lineage>
        <taxon>Eukaryota</taxon>
        <taxon>Sar</taxon>
        <taxon>Stramenopiles</taxon>
        <taxon>Ochrophyta</taxon>
        <taxon>Bacillariophyta</taxon>
        <taxon>Bacillariophyceae</taxon>
        <taxon>Bacillariophycidae</taxon>
        <taxon>Bacillariales</taxon>
        <taxon>Bacillariaceae</taxon>
        <taxon>Pseudo-nitzschia</taxon>
    </lineage>
</organism>
<dbReference type="GO" id="GO:0009982">
    <property type="term" value="F:pseudouridine synthase activity"/>
    <property type="evidence" value="ECO:0007669"/>
    <property type="project" value="InterPro"/>
</dbReference>
<evidence type="ECO:0000259" key="2">
    <source>
        <dbReference type="Pfam" id="PF00849"/>
    </source>
</evidence>
<feature type="compositionally biased region" description="Basic residues" evidence="1">
    <location>
        <begin position="234"/>
        <end position="255"/>
    </location>
</feature>
<dbReference type="GO" id="GO:0000455">
    <property type="term" value="P:enzyme-directed rRNA pseudouridine synthesis"/>
    <property type="evidence" value="ECO:0007669"/>
    <property type="project" value="TreeGrafter"/>
</dbReference>
<gene>
    <name evidence="3" type="ORF">PAUS00366_LOCUS6263</name>
</gene>
<protein>
    <recommendedName>
        <fullName evidence="2">Pseudouridine synthase RsuA/RluA-like domain-containing protein</fullName>
    </recommendedName>
</protein>
<dbReference type="InterPro" id="IPR050188">
    <property type="entry name" value="RluA_PseudoU_synthase"/>
</dbReference>
<feature type="compositionally biased region" description="Basic and acidic residues" evidence="1">
    <location>
        <begin position="7"/>
        <end position="16"/>
    </location>
</feature>
<feature type="compositionally biased region" description="Basic and acidic residues" evidence="1">
    <location>
        <begin position="256"/>
        <end position="268"/>
    </location>
</feature>
<accession>A0A7S4AF90</accession>
<dbReference type="Gene3D" id="3.30.2350.10">
    <property type="entry name" value="Pseudouridine synthase"/>
    <property type="match status" value="1"/>
</dbReference>
<dbReference type="PANTHER" id="PTHR21600">
    <property type="entry name" value="MITOCHONDRIAL RNA PSEUDOURIDINE SYNTHASE"/>
    <property type="match status" value="1"/>
</dbReference>
<dbReference type="InterPro" id="IPR006145">
    <property type="entry name" value="PsdUridine_synth_RsuA/RluA"/>
</dbReference>
<reference evidence="3" key="1">
    <citation type="submission" date="2021-01" db="EMBL/GenBank/DDBJ databases">
        <authorList>
            <person name="Corre E."/>
            <person name="Pelletier E."/>
            <person name="Niang G."/>
            <person name="Scheremetjew M."/>
            <person name="Finn R."/>
            <person name="Kale V."/>
            <person name="Holt S."/>
            <person name="Cochrane G."/>
            <person name="Meng A."/>
            <person name="Brown T."/>
            <person name="Cohen L."/>
        </authorList>
    </citation>
    <scope>NUCLEOTIDE SEQUENCE</scope>
    <source>
        <strain evidence="3">10249 10 AB</strain>
    </source>
</reference>
<feature type="compositionally biased region" description="Basic residues" evidence="1">
    <location>
        <begin position="682"/>
        <end position="692"/>
    </location>
</feature>
<dbReference type="InterPro" id="IPR020103">
    <property type="entry name" value="PsdUridine_synth_cat_dom_sf"/>
</dbReference>
<dbReference type="EMBL" id="HBIX01008091">
    <property type="protein sequence ID" value="CAE0713511.1"/>
    <property type="molecule type" value="Transcribed_RNA"/>
</dbReference>
<proteinExistence type="predicted"/>
<feature type="compositionally biased region" description="Acidic residues" evidence="1">
    <location>
        <begin position="17"/>
        <end position="29"/>
    </location>
</feature>
<sequence>MAALTTSDHKADRQEGSDSDNSNDEEEDPLLTRIPDGVLTTTLRETDGSPLKLPTKLAYPFWYDPHPIAKWAADRLKEELPPYHDGNHGDDNYENNDNDKGTSATIASGKMYGVLVVGIHGSGPTDRDNNSDNSQQQLRYLKAYSGALLRPQYGGNIPTDDNTAMDAGFCPLVYDRFQDDDKYDDGDDFRYEQVEEVLNGYTREIERLETCRNRAEREIRWKEREQTLREKLGGAKKKQKSNKRERKERRNKVRKRLLEELQQEKDQGQEQQQQRQQEPNVDDVRAMSDKESHNYFLQHNQEYRLLEDRLVQESAADQREFKTLRAGVQDELDRVLTSLSDHHSQIDTLRRLRKEGSIDMQKQLFERYKLRNVLGEIQTPVEIFRETPLGVPPSGTGDCAAIKLFQHAFAKGYSPIALAEFWWGPSPHNSNNNSDHKTDTNFAIRSEENDLVKTSSSTSDVARTHGNYYPCCRGKCEPILTRHMLIGTNVDSDPLTEGLTLSLSSSKDDQGAARDKNTKEIPLSIVYEDEWLVVVNKPHDVLSVPGRQVSDSIKTKLQKRYPRAKGPLLVHRLDYSTSGLLLAAKDAETHKRLQAQFIQRTVKKRYTALLEGELRRAAGGSGRKKGTIDLPLAGDYLNRPMQKVERGPEGKSAVTHYEIVEEESNTNSNSNQQAHNDDNHKRNQKQRKRTRVRFYPQTGRTHQLRIHASHPEGLGVAIVGDDIYGQRDERLCLHAAFLEITHPHTGGKTTFEAPDPF</sequence>
<dbReference type="AlphaFoldDB" id="A0A7S4AF90"/>
<dbReference type="InterPro" id="IPR006224">
    <property type="entry name" value="PsdUridine_synth_RluA-like_CS"/>
</dbReference>
<feature type="region of interest" description="Disordered" evidence="1">
    <location>
        <begin position="230"/>
        <end position="283"/>
    </location>
</feature>
<feature type="domain" description="Pseudouridine synthase RsuA/RluA-like" evidence="2">
    <location>
        <begin position="532"/>
        <end position="710"/>
    </location>
</feature>
<feature type="compositionally biased region" description="Basic and acidic residues" evidence="1">
    <location>
        <begin position="82"/>
        <end position="91"/>
    </location>
</feature>
<dbReference type="GO" id="GO:0003723">
    <property type="term" value="F:RNA binding"/>
    <property type="evidence" value="ECO:0007669"/>
    <property type="project" value="InterPro"/>
</dbReference>
<feature type="region of interest" description="Disordered" evidence="1">
    <location>
        <begin position="1"/>
        <end position="36"/>
    </location>
</feature>
<dbReference type="PANTHER" id="PTHR21600:SF89">
    <property type="entry name" value="RIBOSOMAL LARGE SUBUNIT PSEUDOURIDINE SYNTHASE A"/>
    <property type="match status" value="1"/>
</dbReference>
<dbReference type="SUPFAM" id="SSF55120">
    <property type="entry name" value="Pseudouridine synthase"/>
    <property type="match status" value="1"/>
</dbReference>
<feature type="region of interest" description="Disordered" evidence="1">
    <location>
        <begin position="82"/>
        <end position="105"/>
    </location>
</feature>
<evidence type="ECO:0000313" key="3">
    <source>
        <dbReference type="EMBL" id="CAE0713511.1"/>
    </source>
</evidence>